<protein>
    <recommendedName>
        <fullName evidence="4">Post-segregation antitoxin CcdA</fullName>
    </recommendedName>
</protein>
<evidence type="ECO:0008006" key="4">
    <source>
        <dbReference type="Google" id="ProtNLM"/>
    </source>
</evidence>
<keyword evidence="1" id="KW-1277">Toxin-antitoxin system</keyword>
<proteinExistence type="predicted"/>
<evidence type="ECO:0000256" key="1">
    <source>
        <dbReference type="ARBA" id="ARBA00022649"/>
    </source>
</evidence>
<name>A0ABQ5VQF4_9RHOB</name>
<organism evidence="2 3">
    <name type="scientific">Sulfitobacter pacificus</name>
    <dbReference type="NCBI Taxonomy" id="1499314"/>
    <lineage>
        <taxon>Bacteria</taxon>
        <taxon>Pseudomonadati</taxon>
        <taxon>Pseudomonadota</taxon>
        <taxon>Alphaproteobacteria</taxon>
        <taxon>Rhodobacterales</taxon>
        <taxon>Roseobacteraceae</taxon>
        <taxon>Sulfitobacter</taxon>
    </lineage>
</organism>
<gene>
    <name evidence="2" type="ORF">GCM10007927_40960</name>
</gene>
<keyword evidence="3" id="KW-1185">Reference proteome</keyword>
<reference evidence="2" key="2">
    <citation type="submission" date="2023-01" db="EMBL/GenBank/DDBJ databases">
        <title>Draft genome sequence of Sulfitobacter pacificus strain NBRC 109915.</title>
        <authorList>
            <person name="Sun Q."/>
            <person name="Mori K."/>
        </authorList>
    </citation>
    <scope>NUCLEOTIDE SEQUENCE</scope>
    <source>
        <strain evidence="2">NBRC 109915</strain>
    </source>
</reference>
<dbReference type="Proteomes" id="UP001161388">
    <property type="component" value="Unassembled WGS sequence"/>
</dbReference>
<dbReference type="EMBL" id="BSNL01000020">
    <property type="protein sequence ID" value="GLQ29292.1"/>
    <property type="molecule type" value="Genomic_DNA"/>
</dbReference>
<evidence type="ECO:0000313" key="3">
    <source>
        <dbReference type="Proteomes" id="UP001161388"/>
    </source>
</evidence>
<comment type="caution">
    <text evidence="2">The sequence shown here is derived from an EMBL/GenBank/DDBJ whole genome shotgun (WGS) entry which is preliminary data.</text>
</comment>
<dbReference type="Pfam" id="PF07362">
    <property type="entry name" value="CcdA"/>
    <property type="match status" value="1"/>
</dbReference>
<evidence type="ECO:0000313" key="2">
    <source>
        <dbReference type="EMBL" id="GLQ29292.1"/>
    </source>
</evidence>
<accession>A0ABQ5VQF4</accession>
<dbReference type="RefSeq" id="WP_284376645.1">
    <property type="nucleotide sequence ID" value="NZ_BSNL01000020.1"/>
</dbReference>
<sequence>MGVQKRATNLSLDKELLKDAEALGVNISAAAEQGVRQALRDAWLTENRASMEAWDEWVEKNGLPLEEYRMFDV</sequence>
<dbReference type="InterPro" id="IPR009956">
    <property type="entry name" value="Post-segregation_anti-tox_CcdA"/>
</dbReference>
<reference evidence="2" key="1">
    <citation type="journal article" date="2014" name="Int. J. Syst. Evol. Microbiol.">
        <title>Complete genome of a new Firmicutes species belonging to the dominant human colonic microbiota ('Ruminococcus bicirculans') reveals two chromosomes and a selective capacity to utilize plant glucans.</title>
        <authorList>
            <consortium name="NISC Comparative Sequencing Program"/>
            <person name="Wegmann U."/>
            <person name="Louis P."/>
            <person name="Goesmann A."/>
            <person name="Henrissat B."/>
            <person name="Duncan S.H."/>
            <person name="Flint H.J."/>
        </authorList>
    </citation>
    <scope>NUCLEOTIDE SEQUENCE</scope>
    <source>
        <strain evidence="2">NBRC 109915</strain>
    </source>
</reference>